<dbReference type="EMBL" id="FYEW01000003">
    <property type="protein sequence ID" value="SNC77275.1"/>
    <property type="molecule type" value="Genomic_DNA"/>
</dbReference>
<name>A0A212UGB6_9BACT</name>
<evidence type="ECO:0000259" key="2">
    <source>
        <dbReference type="Pfam" id="PF13568"/>
    </source>
</evidence>
<evidence type="ECO:0000313" key="4">
    <source>
        <dbReference type="Proteomes" id="UP000198131"/>
    </source>
</evidence>
<keyword evidence="4" id="KW-1185">Reference proteome</keyword>
<dbReference type="RefSeq" id="WP_088845261.1">
    <property type="nucleotide sequence ID" value="NZ_FYEW01000003.1"/>
</dbReference>
<feature type="signal peptide" evidence="1">
    <location>
        <begin position="1"/>
        <end position="20"/>
    </location>
</feature>
<reference evidence="4" key="1">
    <citation type="submission" date="2017-06" db="EMBL/GenBank/DDBJ databases">
        <authorList>
            <person name="Varghese N."/>
            <person name="Submissions S."/>
        </authorList>
    </citation>
    <scope>NUCLEOTIDE SEQUENCE [LARGE SCALE GENOMIC DNA]</scope>
    <source>
        <strain evidence="4">DSM 11116</strain>
    </source>
</reference>
<proteinExistence type="predicted"/>
<feature type="chain" id="PRO_5013166084" evidence="1">
    <location>
        <begin position="21"/>
        <end position="198"/>
    </location>
</feature>
<protein>
    <submittedName>
        <fullName evidence="3">Outer membrane protein beta-barrel domain-containing protein</fullName>
    </submittedName>
</protein>
<dbReference type="OrthoDB" id="1160354at2"/>
<accession>A0A212UGB6</accession>
<feature type="domain" description="Outer membrane protein beta-barrel" evidence="2">
    <location>
        <begin position="20"/>
        <end position="169"/>
    </location>
</feature>
<dbReference type="Proteomes" id="UP000198131">
    <property type="component" value="Unassembled WGS sequence"/>
</dbReference>
<keyword evidence="1" id="KW-0732">Signal</keyword>
<organism evidence="3 4">
    <name type="scientific">Hymenobacter gelipurpurascens</name>
    <dbReference type="NCBI Taxonomy" id="89968"/>
    <lineage>
        <taxon>Bacteria</taxon>
        <taxon>Pseudomonadati</taxon>
        <taxon>Bacteroidota</taxon>
        <taxon>Cytophagia</taxon>
        <taxon>Cytophagales</taxon>
        <taxon>Hymenobacteraceae</taxon>
        <taxon>Hymenobacter</taxon>
    </lineage>
</organism>
<gene>
    <name evidence="3" type="ORF">SAMN06265337_3858</name>
</gene>
<dbReference type="AlphaFoldDB" id="A0A212UGB6"/>
<evidence type="ECO:0000256" key="1">
    <source>
        <dbReference type="SAM" id="SignalP"/>
    </source>
</evidence>
<dbReference type="Pfam" id="PF13568">
    <property type="entry name" value="OMP_b-brl_2"/>
    <property type="match status" value="1"/>
</dbReference>
<sequence length="198" mass="21174">MKQLLLFLLALLLTVTTAQAQFGIKAGINAAVLDGQDLGSTSTKYKTYYHAGIFYNATLIGPVSIQPELLYSLQGSSFKDALGNYDTKLHYLNLPILAKVTIGPVFVEAGPQLGVLLTKEQNGEVSLSASGNGPYSSYKRGDLSLCAGGGLKLGNILLGARFNAGVNDINDVRNLSGTNDPRLRNRVIQGYLAYQFGK</sequence>
<dbReference type="InterPro" id="IPR025665">
    <property type="entry name" value="Beta-barrel_OMP_2"/>
</dbReference>
<evidence type="ECO:0000313" key="3">
    <source>
        <dbReference type="EMBL" id="SNC77275.1"/>
    </source>
</evidence>